<dbReference type="PROSITE" id="PS51832">
    <property type="entry name" value="HD_GYP"/>
    <property type="match status" value="1"/>
</dbReference>
<evidence type="ECO:0000313" key="4">
    <source>
        <dbReference type="EMBL" id="ADP99813.1"/>
    </source>
</evidence>
<dbReference type="CDD" id="cd00077">
    <property type="entry name" value="HDc"/>
    <property type="match status" value="1"/>
</dbReference>
<dbReference type="InterPro" id="IPR006674">
    <property type="entry name" value="HD_domain"/>
</dbReference>
<dbReference type="AlphaFoldDB" id="E4PLM6"/>
<dbReference type="KEGG" id="mad:HP15_4049"/>
<dbReference type="InterPro" id="IPR037522">
    <property type="entry name" value="HD_GYP_dom"/>
</dbReference>
<dbReference type="PROSITE" id="PS51831">
    <property type="entry name" value="HD"/>
    <property type="match status" value="1"/>
</dbReference>
<feature type="domain" description="HD" evidence="2">
    <location>
        <begin position="203"/>
        <end position="326"/>
    </location>
</feature>
<organism evidence="4 5">
    <name type="scientific">Marinobacter adhaerens (strain DSM 23420 / HP15)</name>
    <dbReference type="NCBI Taxonomy" id="225937"/>
    <lineage>
        <taxon>Bacteria</taxon>
        <taxon>Pseudomonadati</taxon>
        <taxon>Pseudomonadota</taxon>
        <taxon>Gammaproteobacteria</taxon>
        <taxon>Pseudomonadales</taxon>
        <taxon>Marinobacteraceae</taxon>
        <taxon>Marinobacter</taxon>
    </lineage>
</organism>
<dbReference type="Pfam" id="PF13487">
    <property type="entry name" value="HD_5"/>
    <property type="match status" value="1"/>
</dbReference>
<proteinExistence type="predicted"/>
<sequence>MRPYDELQTARLIGMRYETVELEIDVSELRVGMHVVRLDRPWEDTDFLIQGFVVQRQEDIDALQSQCRRVVIEGKVKNTEPDISQRKSRTSAKSRFSMFHGPTSEQEISNRPQEPIAETGNSRSRQRITYINKVSVDREIRKASGHYAEAKSFADSIMSGLRVGRTLDLNKAREVVDNCVDSILRNEDALLLLTKLKNKDKYTAEHSLNVSILSAAFGKKLGLLEEEIRSLGLAGLLHDIGKAKVPVDLLQKPGPLTPEEHGIMQNHANWGRDMLMALPRVVHAAVDVAYNHHERLDGRGYPRGLVDSQIPYFAKIVAIVDTYDAITSNRAYDRARSSREALEIIHRFRGIQFDPELAREFVLLIGIYPPGAIVEMKSGEVAIVIGSNPKNRRKPKVVLVRDENKQRPAKYRLLDLQTEPLNSVGEPFEIIKEVPDGTYGIVLQRFIDNGLTLELNDASV</sequence>
<protein>
    <submittedName>
        <fullName evidence="4">HD-GYP domain protein</fullName>
    </submittedName>
</protein>
<evidence type="ECO:0000259" key="2">
    <source>
        <dbReference type="PROSITE" id="PS51831"/>
    </source>
</evidence>
<dbReference type="Gene3D" id="1.10.3210.10">
    <property type="entry name" value="Hypothetical protein af1432"/>
    <property type="match status" value="1"/>
</dbReference>
<dbReference type="InterPro" id="IPR003607">
    <property type="entry name" value="HD/PDEase_dom"/>
</dbReference>
<dbReference type="PATRIC" id="fig|225937.3.peg.4073"/>
<dbReference type="Proteomes" id="UP000007077">
    <property type="component" value="Chromosome"/>
</dbReference>
<dbReference type="GO" id="GO:0008081">
    <property type="term" value="F:phosphoric diester hydrolase activity"/>
    <property type="evidence" value="ECO:0007669"/>
    <property type="project" value="UniProtKB-ARBA"/>
</dbReference>
<dbReference type="SUPFAM" id="SSF109604">
    <property type="entry name" value="HD-domain/PDEase-like"/>
    <property type="match status" value="1"/>
</dbReference>
<evidence type="ECO:0000313" key="5">
    <source>
        <dbReference type="Proteomes" id="UP000007077"/>
    </source>
</evidence>
<dbReference type="STRING" id="225937.HP15_4049"/>
<feature type="region of interest" description="Disordered" evidence="1">
    <location>
        <begin position="79"/>
        <end position="123"/>
    </location>
</feature>
<dbReference type="Pfam" id="PF11871">
    <property type="entry name" value="DUF3391"/>
    <property type="match status" value="1"/>
</dbReference>
<accession>E4PLM6</accession>
<reference evidence="4 5" key="1">
    <citation type="journal article" date="2010" name="Stand. Genomic Sci.">
        <title>Complete genome sequence of Marinobacter adhaerens type strain (HP15), a diatom-interacting marine microorganism.</title>
        <authorList>
            <person name="Gardes A."/>
            <person name="Kaeppel E."/>
            <person name="Shehzad A."/>
            <person name="Seebah S."/>
            <person name="Teeling H."/>
            <person name="Yarza P."/>
            <person name="Glockner F.O."/>
            <person name="Grossart H.P."/>
            <person name="Ullrich M.S."/>
        </authorList>
    </citation>
    <scope>NUCLEOTIDE SEQUENCE [LARGE SCALE GENOMIC DNA]</scope>
    <source>
        <strain evidence="5">DSM 23420 / HP15</strain>
    </source>
</reference>
<reference evidence="5" key="2">
    <citation type="submission" date="2010-02" db="EMBL/GenBank/DDBJ databases">
        <title>Complete genome sequence of Marinobacter adhaerens type strain (HP15).</title>
        <authorList>
            <person name="Gaerdes A.A.M."/>
            <person name="Kaeppel E."/>
            <person name="Shezad A."/>
            <person name="Seebah S."/>
            <person name="Teeling H."/>
            <person name="Yarza P."/>
            <person name="Gloeckner F.O."/>
            <person name="Ullrich M.S."/>
        </authorList>
    </citation>
    <scope>NUCLEOTIDE SEQUENCE [LARGE SCALE GENOMIC DNA]</scope>
    <source>
        <strain evidence="5">DSM 23420 / HP15</strain>
    </source>
</reference>
<dbReference type="PANTHER" id="PTHR43155:SF2">
    <property type="entry name" value="CYCLIC DI-GMP PHOSPHODIESTERASE PA4108"/>
    <property type="match status" value="1"/>
</dbReference>
<dbReference type="PANTHER" id="PTHR43155">
    <property type="entry name" value="CYCLIC DI-GMP PHOSPHODIESTERASE PA4108-RELATED"/>
    <property type="match status" value="1"/>
</dbReference>
<name>E4PLM6_MARAH</name>
<dbReference type="EMBL" id="CP001978">
    <property type="protein sequence ID" value="ADP99813.1"/>
    <property type="molecule type" value="Genomic_DNA"/>
</dbReference>
<dbReference type="InterPro" id="IPR021812">
    <property type="entry name" value="DUF3391"/>
</dbReference>
<dbReference type="SMART" id="SM00471">
    <property type="entry name" value="HDc"/>
    <property type="match status" value="1"/>
</dbReference>
<evidence type="ECO:0000259" key="3">
    <source>
        <dbReference type="PROSITE" id="PS51832"/>
    </source>
</evidence>
<feature type="domain" description="HD-GYP" evidence="3">
    <location>
        <begin position="181"/>
        <end position="377"/>
    </location>
</feature>
<evidence type="ECO:0000256" key="1">
    <source>
        <dbReference type="SAM" id="MobiDB-lite"/>
    </source>
</evidence>
<feature type="compositionally biased region" description="Polar residues" evidence="1">
    <location>
        <begin position="103"/>
        <end position="112"/>
    </location>
</feature>
<dbReference type="eggNOG" id="COG2206">
    <property type="taxonomic scope" value="Bacteria"/>
</dbReference>
<gene>
    <name evidence="4" type="ordered locus">HP15_4049</name>
</gene>
<dbReference type="HOGENOM" id="CLU_000445_92_1_6"/>